<dbReference type="EMBL" id="NJES01000283">
    <property type="protein sequence ID" value="PHH74282.1"/>
    <property type="molecule type" value="Genomic_DNA"/>
</dbReference>
<reference evidence="1 2" key="1">
    <citation type="submission" date="2017-06" db="EMBL/GenBank/DDBJ databases">
        <title>Ant-infecting Ophiocordyceps genomes reveal a high diversity of potential behavioral manipulation genes and a possible major role for enterotoxins.</title>
        <authorList>
            <person name="De Bekker C."/>
            <person name="Evans H.C."/>
            <person name="Brachmann A."/>
            <person name="Hughes D.P."/>
        </authorList>
    </citation>
    <scope>NUCLEOTIDE SEQUENCE [LARGE SCALE GENOMIC DNA]</scope>
    <source>
        <strain evidence="1 2">Map16</strain>
    </source>
</reference>
<evidence type="ECO:0000313" key="1">
    <source>
        <dbReference type="EMBL" id="PHH74282.1"/>
    </source>
</evidence>
<dbReference type="GO" id="GO:0005829">
    <property type="term" value="C:cytosol"/>
    <property type="evidence" value="ECO:0007669"/>
    <property type="project" value="TreeGrafter"/>
</dbReference>
<keyword evidence="2" id="KW-1185">Reference proteome</keyword>
<dbReference type="PANTHER" id="PTHR14614:SF132">
    <property type="entry name" value="PROTEIN-LYSINE METHYLTRANSFERASE C42C1.13"/>
    <property type="match status" value="1"/>
</dbReference>
<dbReference type="InterPro" id="IPR029063">
    <property type="entry name" value="SAM-dependent_MTases_sf"/>
</dbReference>
<organism evidence="1 2">
    <name type="scientific">Ophiocordyceps camponoti-rufipedis</name>
    <dbReference type="NCBI Taxonomy" id="2004952"/>
    <lineage>
        <taxon>Eukaryota</taxon>
        <taxon>Fungi</taxon>
        <taxon>Dikarya</taxon>
        <taxon>Ascomycota</taxon>
        <taxon>Pezizomycotina</taxon>
        <taxon>Sordariomycetes</taxon>
        <taxon>Hypocreomycetidae</taxon>
        <taxon>Hypocreales</taxon>
        <taxon>Ophiocordycipitaceae</taxon>
        <taxon>Ophiocordyceps</taxon>
    </lineage>
</organism>
<gene>
    <name evidence="1" type="ORF">CDD80_3182</name>
</gene>
<dbReference type="Proteomes" id="UP000226431">
    <property type="component" value="Unassembled WGS sequence"/>
</dbReference>
<name>A0A2C5Z3L1_9HYPO</name>
<proteinExistence type="predicted"/>
<dbReference type="Gene3D" id="3.40.50.150">
    <property type="entry name" value="Vaccinia Virus protein VP39"/>
    <property type="match status" value="1"/>
</dbReference>
<dbReference type="SUPFAM" id="SSF53335">
    <property type="entry name" value="S-adenosyl-L-methionine-dependent methyltransferases"/>
    <property type="match status" value="1"/>
</dbReference>
<dbReference type="STRING" id="2004952.A0A2C5Z3L1"/>
<dbReference type="GO" id="GO:0008757">
    <property type="term" value="F:S-adenosylmethionine-dependent methyltransferase activity"/>
    <property type="evidence" value="ECO:0007669"/>
    <property type="project" value="UniProtKB-ARBA"/>
</dbReference>
<sequence>MHYIRLLRPPKLLRSPRGLRAELVLAVTTDLGDAFLRPEAALSLVVRADVTSSSGAVVSCQLQPTGGKLQWRAGDRFSKPTLDLPASVVEAVAARRRVELCVSPEAPFAADGLPAIRASTFGLVMPVWVALSGSGDGPDHVCTRRLQLGQDSVSGSLELEEELGDSIARHIWDSSPAVLAAVADVCCREPCVRALLAADDDGSGPVNLLELGCGVGILGAGLCALRPGFTGTILMTDLDEAESRARANMGLLGNTRPDGGRSLLYESLDWEEGRHGRFGPLVRSQKWDVFMLSDCTYNTDTLPALVATLSALHDHNAAWSGRGFVSRTWVATKTRHESERAVLGLLADDGWQTVATTTLPLPVLGGQEQAIDLYLFEKE</sequence>
<comment type="caution">
    <text evidence="1">The sequence shown here is derived from an EMBL/GenBank/DDBJ whole genome shotgun (WGS) entry which is preliminary data.</text>
</comment>
<evidence type="ECO:0000313" key="2">
    <source>
        <dbReference type="Proteomes" id="UP000226431"/>
    </source>
</evidence>
<accession>A0A2C5Z3L1</accession>
<protein>
    <submittedName>
        <fullName evidence="1">Uncharacterized protein</fullName>
    </submittedName>
</protein>
<dbReference type="PANTHER" id="PTHR14614">
    <property type="entry name" value="HEPATOCELLULAR CARCINOMA-ASSOCIATED ANTIGEN"/>
    <property type="match status" value="1"/>
</dbReference>
<dbReference type="AlphaFoldDB" id="A0A2C5Z3L1"/>
<dbReference type="OrthoDB" id="413520at2759"/>
<dbReference type="InterPro" id="IPR019410">
    <property type="entry name" value="Methyltransf_16"/>
</dbReference>
<dbReference type="Pfam" id="PF10294">
    <property type="entry name" value="Methyltransf_16"/>
    <property type="match status" value="1"/>
</dbReference>